<evidence type="ECO:0000256" key="2">
    <source>
        <dbReference type="PROSITE-ProRule" id="PRU00110"/>
    </source>
</evidence>
<feature type="domain" description="HPt" evidence="3">
    <location>
        <begin position="31"/>
        <end position="124"/>
    </location>
</feature>
<organism evidence="4 5">
    <name type="scientific">Luteimonas granuli</name>
    <dbReference type="NCBI Taxonomy" id="1176533"/>
    <lineage>
        <taxon>Bacteria</taxon>
        <taxon>Pseudomonadati</taxon>
        <taxon>Pseudomonadota</taxon>
        <taxon>Gammaproteobacteria</taxon>
        <taxon>Lysobacterales</taxon>
        <taxon>Lysobacteraceae</taxon>
        <taxon>Luteimonas</taxon>
    </lineage>
</organism>
<dbReference type="EMBL" id="CP042218">
    <property type="protein sequence ID" value="QDW65839.1"/>
    <property type="molecule type" value="Genomic_DNA"/>
</dbReference>
<dbReference type="SUPFAM" id="SSF47226">
    <property type="entry name" value="Histidine-containing phosphotransfer domain, HPT domain"/>
    <property type="match status" value="1"/>
</dbReference>
<keyword evidence="5" id="KW-1185">Reference proteome</keyword>
<dbReference type="InterPro" id="IPR036641">
    <property type="entry name" value="HPT_dom_sf"/>
</dbReference>
<feature type="modified residue" description="Phosphohistidine" evidence="2">
    <location>
        <position position="70"/>
    </location>
</feature>
<dbReference type="Gene3D" id="1.20.120.160">
    <property type="entry name" value="HPT domain"/>
    <property type="match status" value="1"/>
</dbReference>
<keyword evidence="2" id="KW-0597">Phosphoprotein</keyword>
<sequence length="138" mass="13702">MPDTGVGEDRGEGGQAGVFDAGALRGLVGDEPALMLQILVCFDEVATGVREGLLRAAGAGDAGEAGLLGHSLKSSARAVGAFPLATLCARLEAEAEAGPGDGIGPLVGEVVDALDAALAAMEAWCDARAAARDRECAL</sequence>
<evidence type="ECO:0000313" key="4">
    <source>
        <dbReference type="EMBL" id="QDW65839.1"/>
    </source>
</evidence>
<accession>A0A518N1S0</accession>
<keyword evidence="1" id="KW-0902">Two-component regulatory system</keyword>
<evidence type="ECO:0000256" key="1">
    <source>
        <dbReference type="ARBA" id="ARBA00023012"/>
    </source>
</evidence>
<dbReference type="KEGG" id="lug:FPZ22_02105"/>
<dbReference type="Proteomes" id="UP000316584">
    <property type="component" value="Chromosome"/>
</dbReference>
<dbReference type="GO" id="GO:0000160">
    <property type="term" value="P:phosphorelay signal transduction system"/>
    <property type="evidence" value="ECO:0007669"/>
    <property type="project" value="UniProtKB-KW"/>
</dbReference>
<dbReference type="InterPro" id="IPR008207">
    <property type="entry name" value="Sig_transdc_His_kin_Hpt_dom"/>
</dbReference>
<protein>
    <submittedName>
        <fullName evidence="4">Hpt domain-containing protein</fullName>
    </submittedName>
</protein>
<evidence type="ECO:0000313" key="5">
    <source>
        <dbReference type="Proteomes" id="UP000316584"/>
    </source>
</evidence>
<dbReference type="GO" id="GO:0004672">
    <property type="term" value="F:protein kinase activity"/>
    <property type="evidence" value="ECO:0007669"/>
    <property type="project" value="UniProtKB-ARBA"/>
</dbReference>
<evidence type="ECO:0000259" key="3">
    <source>
        <dbReference type="PROSITE" id="PS50894"/>
    </source>
</evidence>
<reference evidence="4 5" key="1">
    <citation type="submission" date="2019-07" db="EMBL/GenBank/DDBJ databases">
        <title>Full genome sequence of Luteimonas sp. Gr-4.</title>
        <authorList>
            <person name="Im W.-T."/>
        </authorList>
    </citation>
    <scope>NUCLEOTIDE SEQUENCE [LARGE SCALE GENOMIC DNA]</scope>
    <source>
        <strain evidence="4 5">Gr-4</strain>
    </source>
</reference>
<gene>
    <name evidence="4" type="ORF">FPZ22_02105</name>
</gene>
<dbReference type="AlphaFoldDB" id="A0A518N1S0"/>
<dbReference type="OrthoDB" id="9131849at2"/>
<name>A0A518N1S0_9GAMM</name>
<proteinExistence type="predicted"/>
<dbReference type="PROSITE" id="PS50894">
    <property type="entry name" value="HPT"/>
    <property type="match status" value="1"/>
</dbReference>
<dbReference type="SMART" id="SM00073">
    <property type="entry name" value="HPT"/>
    <property type="match status" value="1"/>
</dbReference>
<dbReference type="Pfam" id="PF01627">
    <property type="entry name" value="Hpt"/>
    <property type="match status" value="1"/>
</dbReference>